<accession>A0A7Y7IES7</accession>
<evidence type="ECO:0000313" key="11">
    <source>
        <dbReference type="Proteomes" id="UP000543556"/>
    </source>
</evidence>
<feature type="transmembrane region" description="Helical" evidence="9">
    <location>
        <begin position="478"/>
        <end position="500"/>
    </location>
</feature>
<proteinExistence type="inferred from homology"/>
<feature type="transmembrane region" description="Helical" evidence="9">
    <location>
        <begin position="359"/>
        <end position="376"/>
    </location>
</feature>
<keyword evidence="2" id="KW-0813">Transport</keyword>
<name>A0A7Y7IES7_9MICC</name>
<dbReference type="EMBL" id="JAAMFM010000002">
    <property type="protein sequence ID" value="NVM93705.1"/>
    <property type="molecule type" value="Genomic_DNA"/>
</dbReference>
<dbReference type="RefSeq" id="WP_176633636.1">
    <property type="nucleotide sequence ID" value="NZ_JAAMFM010000002.1"/>
</dbReference>
<protein>
    <submittedName>
        <fullName evidence="10">Gluconate transporter</fullName>
    </submittedName>
</protein>
<organism evidence="10 11">
    <name type="scientific">Arthrobacter wenxiniae</name>
    <dbReference type="NCBI Taxonomy" id="2713570"/>
    <lineage>
        <taxon>Bacteria</taxon>
        <taxon>Bacillati</taxon>
        <taxon>Actinomycetota</taxon>
        <taxon>Actinomycetes</taxon>
        <taxon>Micrococcales</taxon>
        <taxon>Micrococcaceae</taxon>
        <taxon>Arthrobacter</taxon>
    </lineage>
</organism>
<comment type="subcellular location">
    <subcellularLocation>
        <location evidence="1">Cell membrane</location>
        <topology evidence="1">Multi-pass membrane protein</topology>
    </subcellularLocation>
</comment>
<keyword evidence="4 9" id="KW-0812">Transmembrane</keyword>
<feature type="region of interest" description="Disordered" evidence="8">
    <location>
        <begin position="239"/>
        <end position="280"/>
    </location>
</feature>
<keyword evidence="5 9" id="KW-1133">Transmembrane helix</keyword>
<dbReference type="PANTHER" id="PTHR30354:SF22">
    <property type="entry name" value="HIGH-AFFINITY GLUCONATE TRANSPORTER"/>
    <property type="match status" value="1"/>
</dbReference>
<dbReference type="PIRSF" id="PIRSF002746">
    <property type="entry name" value="Gluconate_transporter"/>
    <property type="match status" value="1"/>
</dbReference>
<comment type="caution">
    <text evidence="10">The sequence shown here is derived from an EMBL/GenBank/DDBJ whole genome shotgun (WGS) entry which is preliminary data.</text>
</comment>
<evidence type="ECO:0000256" key="1">
    <source>
        <dbReference type="ARBA" id="ARBA00004651"/>
    </source>
</evidence>
<sequence>MAGAALAAADTASSPWTGHDTQVLVVAAIGIAIVVLLIVWIKMHAFLALTIGALFVGIGSGIALNKVTTSYETGVGGVLGYVGILIALGAMLGKLLADSGGADKVVETLLRGRPATLPWKMALIAGIIGIPMFFEIGLVLLIPVVMLAVRRSNGPAMRLGIPALAGLSVLHGFIPPHPGPLAAIGILHANVGITLALGLLVAIPTVIVAGPLFGNLAARMVPIGAAGAALAVTGGTTAEASPSAARTPGARTPGARTTAGGSGGSGKAPAGETRAQDPDATRTPSFAITLVTLLSPLVLMLIKAAADVWMAKTNPVHPLLDFIGDPVVALTVAVLLAMVTFGTGVGFSAQVLTKKIGQSLLPIVGVMLIVGAGGGFKQVLVDGGTGTAIAKIAIAASLSVLLLGWIVAVLIRLATGSATVATVTAAGIIAPLAGGLSPVHLSLVVLAVGAGSLFFSHVNDAGFWLVKEYFGLTVGQTIKTWSVMETIISVMGLLLTWLLFTIL</sequence>
<dbReference type="GO" id="GO:0005886">
    <property type="term" value="C:plasma membrane"/>
    <property type="evidence" value="ECO:0007669"/>
    <property type="project" value="UniProtKB-SubCell"/>
</dbReference>
<evidence type="ECO:0000256" key="7">
    <source>
        <dbReference type="ARBA" id="ARBA00049663"/>
    </source>
</evidence>
<feature type="transmembrane region" description="Helical" evidence="9">
    <location>
        <begin position="388"/>
        <end position="411"/>
    </location>
</feature>
<evidence type="ECO:0000256" key="4">
    <source>
        <dbReference type="ARBA" id="ARBA00022692"/>
    </source>
</evidence>
<feature type="transmembrane region" description="Helical" evidence="9">
    <location>
        <begin position="117"/>
        <end position="149"/>
    </location>
</feature>
<evidence type="ECO:0000256" key="8">
    <source>
        <dbReference type="SAM" id="MobiDB-lite"/>
    </source>
</evidence>
<gene>
    <name evidence="10" type="ORF">G6034_02040</name>
</gene>
<reference evidence="10 11" key="1">
    <citation type="submission" date="2020-02" db="EMBL/GenBank/DDBJ databases">
        <title>Genome sequence of strain AETb3-4.</title>
        <authorList>
            <person name="Gao J."/>
            <person name="Zhang X."/>
        </authorList>
    </citation>
    <scope>NUCLEOTIDE SEQUENCE [LARGE SCALE GENOMIC DNA]</scope>
    <source>
        <strain evidence="10 11">AETb3-4</strain>
    </source>
</reference>
<feature type="transmembrane region" description="Helical" evidence="9">
    <location>
        <begin position="76"/>
        <end position="97"/>
    </location>
</feature>
<evidence type="ECO:0000256" key="6">
    <source>
        <dbReference type="ARBA" id="ARBA00023136"/>
    </source>
</evidence>
<keyword evidence="3" id="KW-1003">Cell membrane</keyword>
<keyword evidence="11" id="KW-1185">Reference proteome</keyword>
<dbReference type="Pfam" id="PF02447">
    <property type="entry name" value="GntP_permease"/>
    <property type="match status" value="2"/>
</dbReference>
<evidence type="ECO:0000256" key="5">
    <source>
        <dbReference type="ARBA" id="ARBA00022989"/>
    </source>
</evidence>
<feature type="transmembrane region" description="Helical" evidence="9">
    <location>
        <begin position="186"/>
        <end position="213"/>
    </location>
</feature>
<keyword evidence="6 9" id="KW-0472">Membrane</keyword>
<feature type="transmembrane region" description="Helical" evidence="9">
    <location>
        <begin position="156"/>
        <end position="174"/>
    </location>
</feature>
<feature type="transmembrane region" description="Helical" evidence="9">
    <location>
        <begin position="23"/>
        <end position="41"/>
    </location>
</feature>
<evidence type="ECO:0000256" key="9">
    <source>
        <dbReference type="SAM" id="Phobius"/>
    </source>
</evidence>
<dbReference type="AlphaFoldDB" id="A0A7Y7IES7"/>
<feature type="compositionally biased region" description="Low complexity" evidence="8">
    <location>
        <begin position="239"/>
        <end position="259"/>
    </location>
</feature>
<evidence type="ECO:0000313" key="10">
    <source>
        <dbReference type="EMBL" id="NVM93705.1"/>
    </source>
</evidence>
<dbReference type="PANTHER" id="PTHR30354">
    <property type="entry name" value="GNT FAMILY GLUCONATE TRANSPORTER"/>
    <property type="match status" value="1"/>
</dbReference>
<comment type="similarity">
    <text evidence="7">Belongs to the GntP permease family.</text>
</comment>
<dbReference type="Proteomes" id="UP000543556">
    <property type="component" value="Unassembled WGS sequence"/>
</dbReference>
<evidence type="ECO:0000256" key="2">
    <source>
        <dbReference type="ARBA" id="ARBA00022448"/>
    </source>
</evidence>
<feature type="transmembrane region" description="Helical" evidence="9">
    <location>
        <begin position="286"/>
        <end position="306"/>
    </location>
</feature>
<evidence type="ECO:0000256" key="3">
    <source>
        <dbReference type="ARBA" id="ARBA00022475"/>
    </source>
</evidence>
<dbReference type="GO" id="GO:0015128">
    <property type="term" value="F:gluconate transmembrane transporter activity"/>
    <property type="evidence" value="ECO:0007669"/>
    <property type="project" value="InterPro"/>
</dbReference>
<feature type="transmembrane region" description="Helical" evidence="9">
    <location>
        <begin position="47"/>
        <end position="64"/>
    </location>
</feature>
<feature type="transmembrane region" description="Helical" evidence="9">
    <location>
        <begin position="326"/>
        <end position="347"/>
    </location>
</feature>
<dbReference type="InterPro" id="IPR003474">
    <property type="entry name" value="Glcn_transporter"/>
</dbReference>